<name>A0A6J5MDZ9_9CAUD</name>
<proteinExistence type="predicted"/>
<sequence>MNKQNLLRFIQKYSLGGLIESVAWNAEGNKLMVRFISDDKTLLGEVEYKAFTSNAMNVGIYTTSLLKSMIGILDNDIALKVDKAGDKSVSLKLSSDETETSYQLADLGVIPPVPDLKALPEFGITIDMAPTMIDKFIKAKGALSDIDTFTVFTEGGDLKMAIGYSSISTNRVTFTCQKSFDGDVKPISFSAKYLKEILTANKEATSAKLKVSIEGLSHVEFQIDDFVCKYYLVEISN</sequence>
<accession>A0A6J5MDZ9</accession>
<dbReference type="Gene3D" id="3.70.10.10">
    <property type="match status" value="1"/>
</dbReference>
<evidence type="ECO:0000313" key="1">
    <source>
        <dbReference type="EMBL" id="CAB4143280.1"/>
    </source>
</evidence>
<protein>
    <submittedName>
        <fullName evidence="1">Uncharacterized protein</fullName>
    </submittedName>
</protein>
<organism evidence="1">
    <name type="scientific">uncultured Caudovirales phage</name>
    <dbReference type="NCBI Taxonomy" id="2100421"/>
    <lineage>
        <taxon>Viruses</taxon>
        <taxon>Duplodnaviria</taxon>
        <taxon>Heunggongvirae</taxon>
        <taxon>Uroviricota</taxon>
        <taxon>Caudoviricetes</taxon>
        <taxon>Peduoviridae</taxon>
        <taxon>Maltschvirus</taxon>
        <taxon>Maltschvirus maltsch</taxon>
    </lineage>
</organism>
<dbReference type="EMBL" id="LR796420">
    <property type="protein sequence ID" value="CAB4143280.1"/>
    <property type="molecule type" value="Genomic_DNA"/>
</dbReference>
<reference evidence="1" key="1">
    <citation type="submission" date="2020-04" db="EMBL/GenBank/DDBJ databases">
        <authorList>
            <person name="Chiriac C."/>
            <person name="Salcher M."/>
            <person name="Ghai R."/>
            <person name="Kavagutti S V."/>
        </authorList>
    </citation>
    <scope>NUCLEOTIDE SEQUENCE</scope>
</reference>
<gene>
    <name evidence="1" type="ORF">UFOVP449_148</name>
</gene>